<dbReference type="GO" id="GO:0009249">
    <property type="term" value="P:protein lipoylation"/>
    <property type="evidence" value="ECO:0007669"/>
    <property type="project" value="TreeGrafter"/>
</dbReference>
<dbReference type="eggNOG" id="COG0509">
    <property type="taxonomic scope" value="Bacteria"/>
</dbReference>
<feature type="domain" description="Lipoyl-binding" evidence="5">
    <location>
        <begin position="24"/>
        <end position="106"/>
    </location>
</feature>
<dbReference type="PROSITE" id="PS00189">
    <property type="entry name" value="LIPOYL"/>
    <property type="match status" value="1"/>
</dbReference>
<dbReference type="GO" id="GO:0005960">
    <property type="term" value="C:glycine cleavage complex"/>
    <property type="evidence" value="ECO:0007669"/>
    <property type="project" value="InterPro"/>
</dbReference>
<dbReference type="HAMAP" id="MF_00272">
    <property type="entry name" value="GcvH"/>
    <property type="match status" value="1"/>
</dbReference>
<evidence type="ECO:0000256" key="3">
    <source>
        <dbReference type="HAMAP-Rule" id="MF_00272"/>
    </source>
</evidence>
<evidence type="ECO:0000256" key="4">
    <source>
        <dbReference type="PIRSR" id="PIRSR617453-50"/>
    </source>
</evidence>
<evidence type="ECO:0000259" key="5">
    <source>
        <dbReference type="PROSITE" id="PS50968"/>
    </source>
</evidence>
<name>L0DT13_THIND</name>
<sequence length="130" mass="14036">MTETRTNLKYSKSHEWVRQEEDGSLTVGITDHAQTLLGDLVFVEAPEPGSQVQAGEPCATVESVKAASDVYAPVSGEVVAVNEELTDSPERVNESPFEEGWLFRVQPTDPAGLDALLDADAYAELVASEE</sequence>
<dbReference type="PANTHER" id="PTHR11715">
    <property type="entry name" value="GLYCINE CLEAVAGE SYSTEM H PROTEIN"/>
    <property type="match status" value="1"/>
</dbReference>
<dbReference type="EMBL" id="CP003989">
    <property type="protein sequence ID" value="AGA32749.1"/>
    <property type="molecule type" value="Genomic_DNA"/>
</dbReference>
<dbReference type="Pfam" id="PF01597">
    <property type="entry name" value="GCV_H"/>
    <property type="match status" value="1"/>
</dbReference>
<dbReference type="InterPro" id="IPR017453">
    <property type="entry name" value="GCV_H_sub"/>
</dbReference>
<dbReference type="PANTHER" id="PTHR11715:SF3">
    <property type="entry name" value="GLYCINE CLEAVAGE SYSTEM H PROTEIN-RELATED"/>
    <property type="match status" value="1"/>
</dbReference>
<reference evidence="6" key="1">
    <citation type="submission" date="2015-12" db="EMBL/GenBank/DDBJ databases">
        <authorList>
            <person name="Tikhonova T.V."/>
            <person name="Pavlov A.R."/>
            <person name="Beletsky A.V."/>
            <person name="Mardanov A.V."/>
            <person name="Sorokin D.Y."/>
            <person name="Ravin N.V."/>
            <person name="Popov V.O."/>
        </authorList>
    </citation>
    <scope>NUCLEOTIDE SEQUENCE</scope>
    <source>
        <strain evidence="6">DSM 14787</strain>
    </source>
</reference>
<protein>
    <recommendedName>
        <fullName evidence="3">Glycine cleavage system H protein</fullName>
    </recommendedName>
</protein>
<comment type="function">
    <text evidence="3">The glycine cleavage system catalyzes the degradation of glycine. The H protein shuttles the methylamine group of glycine from the P protein to the T protein.</text>
</comment>
<keyword evidence="7" id="KW-1185">Reference proteome</keyword>
<dbReference type="InterPro" id="IPR002930">
    <property type="entry name" value="GCV_H"/>
</dbReference>
<dbReference type="InterPro" id="IPR011053">
    <property type="entry name" value="Single_hybrid_motif"/>
</dbReference>
<organism evidence="6 7">
    <name type="scientific">Thioalkalivibrio nitratireducens (strain DSM 14787 / UNIQEM 213 / ALEN2)</name>
    <dbReference type="NCBI Taxonomy" id="1255043"/>
    <lineage>
        <taxon>Bacteria</taxon>
        <taxon>Pseudomonadati</taxon>
        <taxon>Pseudomonadota</taxon>
        <taxon>Gammaproteobacteria</taxon>
        <taxon>Chromatiales</taxon>
        <taxon>Ectothiorhodospiraceae</taxon>
        <taxon>Thioalkalivibrio</taxon>
    </lineage>
</organism>
<keyword evidence="2 3" id="KW-0450">Lipoyl</keyword>
<dbReference type="InterPro" id="IPR003016">
    <property type="entry name" value="2-oxoA_DH_lipoyl-BS"/>
</dbReference>
<evidence type="ECO:0000256" key="2">
    <source>
        <dbReference type="ARBA" id="ARBA00022823"/>
    </source>
</evidence>
<accession>L0DT13</accession>
<evidence type="ECO:0000313" key="6">
    <source>
        <dbReference type="EMBL" id="AGA32749.1"/>
    </source>
</evidence>
<dbReference type="KEGG" id="tni:TVNIR_1065"/>
<evidence type="ECO:0000313" key="7">
    <source>
        <dbReference type="Proteomes" id="UP000010809"/>
    </source>
</evidence>
<gene>
    <name evidence="6" type="primary">gcvH [H]</name>
    <name evidence="3" type="synonym">gcvH</name>
    <name evidence="6" type="ordered locus">TVNIR_1065</name>
</gene>
<dbReference type="Gene3D" id="2.40.50.100">
    <property type="match status" value="1"/>
</dbReference>
<dbReference type="GO" id="GO:0005829">
    <property type="term" value="C:cytosol"/>
    <property type="evidence" value="ECO:0007669"/>
    <property type="project" value="TreeGrafter"/>
</dbReference>
<dbReference type="AlphaFoldDB" id="L0DT13"/>
<evidence type="ECO:0000256" key="1">
    <source>
        <dbReference type="ARBA" id="ARBA00009249"/>
    </source>
</evidence>
<dbReference type="OrthoDB" id="9796712at2"/>
<comment type="cofactor">
    <cofactor evidence="3">
        <name>(R)-lipoate</name>
        <dbReference type="ChEBI" id="CHEBI:83088"/>
    </cofactor>
    <text evidence="3">Binds 1 lipoyl cofactor covalently.</text>
</comment>
<dbReference type="GO" id="GO:0019464">
    <property type="term" value="P:glycine decarboxylation via glycine cleavage system"/>
    <property type="evidence" value="ECO:0007669"/>
    <property type="project" value="UniProtKB-UniRule"/>
</dbReference>
<dbReference type="NCBIfam" id="NF002270">
    <property type="entry name" value="PRK01202.1"/>
    <property type="match status" value="1"/>
</dbReference>
<dbReference type="PATRIC" id="fig|1255043.3.peg.1072"/>
<dbReference type="SUPFAM" id="SSF51230">
    <property type="entry name" value="Single hybrid motif"/>
    <property type="match status" value="1"/>
</dbReference>
<dbReference type="RefSeq" id="WP_015257889.1">
    <property type="nucleotide sequence ID" value="NC_019902.2"/>
</dbReference>
<feature type="modified residue" description="N6-lipoyllysine" evidence="3 4">
    <location>
        <position position="65"/>
    </location>
</feature>
<dbReference type="HOGENOM" id="CLU_097408_2_1_6"/>
<proteinExistence type="inferred from homology"/>
<comment type="subunit">
    <text evidence="3">The glycine cleavage system is composed of four proteins: P, T, L and H.</text>
</comment>
<dbReference type="Proteomes" id="UP000010809">
    <property type="component" value="Chromosome"/>
</dbReference>
<dbReference type="PROSITE" id="PS50968">
    <property type="entry name" value="BIOTINYL_LIPOYL"/>
    <property type="match status" value="1"/>
</dbReference>
<dbReference type="CDD" id="cd06848">
    <property type="entry name" value="GCS_H"/>
    <property type="match status" value="1"/>
</dbReference>
<comment type="similarity">
    <text evidence="1 3">Belongs to the GcvH family.</text>
</comment>
<dbReference type="InterPro" id="IPR000089">
    <property type="entry name" value="Biotin_lipoyl"/>
</dbReference>
<dbReference type="STRING" id="1255043.TVNIR_1065"/>
<dbReference type="InterPro" id="IPR033753">
    <property type="entry name" value="GCV_H/Fam206"/>
</dbReference>
<dbReference type="NCBIfam" id="TIGR00527">
    <property type="entry name" value="gcvH"/>
    <property type="match status" value="1"/>
</dbReference>